<comment type="caution">
    <text evidence="1">The sequence shown here is derived from an EMBL/GenBank/DDBJ whole genome shotgun (WGS) entry which is preliminary data.</text>
</comment>
<evidence type="ECO:0000313" key="1">
    <source>
        <dbReference type="EMBL" id="GAA4265983.1"/>
    </source>
</evidence>
<organism evidence="1 2">
    <name type="scientific">Frondihabitans peucedani</name>
    <dbReference type="NCBI Taxonomy" id="598626"/>
    <lineage>
        <taxon>Bacteria</taxon>
        <taxon>Bacillati</taxon>
        <taxon>Actinomycetota</taxon>
        <taxon>Actinomycetes</taxon>
        <taxon>Micrococcales</taxon>
        <taxon>Microbacteriaceae</taxon>
        <taxon>Frondihabitans</taxon>
    </lineage>
</organism>
<evidence type="ECO:0000313" key="2">
    <source>
        <dbReference type="Proteomes" id="UP001501594"/>
    </source>
</evidence>
<dbReference type="EMBL" id="BAABAU010000001">
    <property type="protein sequence ID" value="GAA4265983.1"/>
    <property type="molecule type" value="Genomic_DNA"/>
</dbReference>
<gene>
    <name evidence="1" type="ORF">GCM10022256_15950</name>
</gene>
<protein>
    <submittedName>
        <fullName evidence="1">Uncharacterized protein</fullName>
    </submittedName>
</protein>
<accession>A0ABP8E1B1</accession>
<sequence>MGMQNCVKWTLRGVSYEVCDFGTSLIAHLPSATGGEAKTIHVGTDTTWAFEGLSRRWSDEATLSIDEADRSKVTVPLPSTMGRVLERWLTRVAKREHASKPPA</sequence>
<dbReference type="Proteomes" id="UP001501594">
    <property type="component" value="Unassembled WGS sequence"/>
</dbReference>
<reference evidence="2" key="1">
    <citation type="journal article" date="2019" name="Int. J. Syst. Evol. Microbiol.">
        <title>The Global Catalogue of Microorganisms (GCM) 10K type strain sequencing project: providing services to taxonomists for standard genome sequencing and annotation.</title>
        <authorList>
            <consortium name="The Broad Institute Genomics Platform"/>
            <consortium name="The Broad Institute Genome Sequencing Center for Infectious Disease"/>
            <person name="Wu L."/>
            <person name="Ma J."/>
        </authorList>
    </citation>
    <scope>NUCLEOTIDE SEQUENCE [LARGE SCALE GENOMIC DNA]</scope>
    <source>
        <strain evidence="2">JCM 17442</strain>
    </source>
</reference>
<keyword evidence="2" id="KW-1185">Reference proteome</keyword>
<proteinExistence type="predicted"/>
<name>A0ABP8E1B1_9MICO</name>